<evidence type="ECO:0000256" key="1">
    <source>
        <dbReference type="ARBA" id="ARBA00022448"/>
    </source>
</evidence>
<dbReference type="GO" id="GO:0042910">
    <property type="term" value="F:xenobiotic transmembrane transporter activity"/>
    <property type="evidence" value="ECO:0007669"/>
    <property type="project" value="InterPro"/>
</dbReference>
<comment type="caution">
    <text evidence="3">The sequence shown here is derived from an EMBL/GenBank/DDBJ whole genome shotgun (WGS) entry which is preliminary data.</text>
</comment>
<dbReference type="InterPro" id="IPR002528">
    <property type="entry name" value="MATE_fam"/>
</dbReference>
<dbReference type="PANTHER" id="PTHR43298:SF2">
    <property type="entry name" value="FMN_FAD EXPORTER YEEO-RELATED"/>
    <property type="match status" value="1"/>
</dbReference>
<gene>
    <name evidence="3" type="ORF">GWK16_17255</name>
</gene>
<keyword evidence="2" id="KW-1133">Transmembrane helix</keyword>
<keyword evidence="1" id="KW-0813">Transport</keyword>
<evidence type="ECO:0000313" key="3">
    <source>
        <dbReference type="EMBL" id="NMJ42999.1"/>
    </source>
</evidence>
<sequence>MGDAGTTAAAPAPTLATRDRIRRILALAAPTTLLAATQVGALLIEPWLAARQGTLALAGWALVLPFALLLGQMSAGAMGGGVVSAIARALGAGNREEAAALATHALVIACAGAALFAIPLALFPHAVLGLIGGPETAAAAAGYSAFLFGAGALPTWLANTLASILRGGGRHALAARGIIGAWVAFPPLAWLLMEPLGMGLPGAGLAFAIAMWGAAAVMAAAVMAGGAGFTPALRTPMRGAYFQRILAVGLIACAMATIANLATILVTARIARHGAAAIAGYGISARIEFLMVPLAFGVGSALTALVGRAVGARDWAEARRTAWAGGALALGVTAAVGIPVAIFPATTAALFTTDPAVRVIATEALSIIGWAMPGFGIGMALYFAAMGAGRMAWPVAAALSRIGLAVGGGWVLSDVMGHGLTGQFVAVALGITAYGAICAAAVRPGVWPGRG</sequence>
<protein>
    <submittedName>
        <fullName evidence="3">Multidrug transporter MatE</fullName>
    </submittedName>
</protein>
<feature type="transmembrane region" description="Helical" evidence="2">
    <location>
        <begin position="143"/>
        <end position="161"/>
    </location>
</feature>
<evidence type="ECO:0000256" key="2">
    <source>
        <dbReference type="SAM" id="Phobius"/>
    </source>
</evidence>
<organism evidence="3 4">
    <name type="scientific">Neoroseomonas marina</name>
    <dbReference type="NCBI Taxonomy" id="1232220"/>
    <lineage>
        <taxon>Bacteria</taxon>
        <taxon>Pseudomonadati</taxon>
        <taxon>Pseudomonadota</taxon>
        <taxon>Alphaproteobacteria</taxon>
        <taxon>Acetobacterales</taxon>
        <taxon>Acetobacteraceae</taxon>
        <taxon>Neoroseomonas</taxon>
    </lineage>
</organism>
<dbReference type="Pfam" id="PF01554">
    <property type="entry name" value="MatE"/>
    <property type="match status" value="2"/>
</dbReference>
<dbReference type="GO" id="GO:0015297">
    <property type="term" value="F:antiporter activity"/>
    <property type="evidence" value="ECO:0007669"/>
    <property type="project" value="InterPro"/>
</dbReference>
<feature type="transmembrane region" description="Helical" evidence="2">
    <location>
        <begin position="205"/>
        <end position="233"/>
    </location>
</feature>
<keyword evidence="2" id="KW-0812">Transmembrane</keyword>
<dbReference type="GO" id="GO:0005886">
    <property type="term" value="C:plasma membrane"/>
    <property type="evidence" value="ECO:0007669"/>
    <property type="project" value="TreeGrafter"/>
</dbReference>
<feature type="transmembrane region" description="Helical" evidence="2">
    <location>
        <begin position="364"/>
        <end position="385"/>
    </location>
</feature>
<dbReference type="AlphaFoldDB" id="A0A848EHB0"/>
<feature type="transmembrane region" description="Helical" evidence="2">
    <location>
        <begin position="424"/>
        <end position="442"/>
    </location>
</feature>
<feature type="transmembrane region" description="Helical" evidence="2">
    <location>
        <begin position="24"/>
        <end position="44"/>
    </location>
</feature>
<keyword evidence="2" id="KW-0472">Membrane</keyword>
<proteinExistence type="predicted"/>
<feature type="transmembrane region" description="Helical" evidence="2">
    <location>
        <begin position="64"/>
        <end position="87"/>
    </location>
</feature>
<name>A0A848EHB0_9PROT</name>
<feature type="transmembrane region" description="Helical" evidence="2">
    <location>
        <begin position="322"/>
        <end position="344"/>
    </location>
</feature>
<keyword evidence="4" id="KW-1185">Reference proteome</keyword>
<feature type="transmembrane region" description="Helical" evidence="2">
    <location>
        <begin position="99"/>
        <end position="123"/>
    </location>
</feature>
<dbReference type="EMBL" id="JABBKX010000006">
    <property type="protein sequence ID" value="NMJ42999.1"/>
    <property type="molecule type" value="Genomic_DNA"/>
</dbReference>
<evidence type="ECO:0000313" key="4">
    <source>
        <dbReference type="Proteomes" id="UP000548582"/>
    </source>
</evidence>
<reference evidence="3 4" key="1">
    <citation type="submission" date="2020-03" db="EMBL/GenBank/DDBJ databases">
        <authorList>
            <person name="Sun Q."/>
        </authorList>
    </citation>
    <scope>NUCLEOTIDE SEQUENCE [LARGE SCALE GENOMIC DNA]</scope>
    <source>
        <strain evidence="3 4">JC162</strain>
    </source>
</reference>
<dbReference type="PANTHER" id="PTHR43298">
    <property type="entry name" value="MULTIDRUG RESISTANCE PROTEIN NORM-RELATED"/>
    <property type="match status" value="1"/>
</dbReference>
<feature type="transmembrane region" description="Helical" evidence="2">
    <location>
        <begin position="392"/>
        <end position="412"/>
    </location>
</feature>
<dbReference type="InterPro" id="IPR050222">
    <property type="entry name" value="MATE_MdtK"/>
</dbReference>
<dbReference type="RefSeq" id="WP_170055228.1">
    <property type="nucleotide sequence ID" value="NZ_JABBKX010000006.1"/>
</dbReference>
<feature type="transmembrane region" description="Helical" evidence="2">
    <location>
        <begin position="245"/>
        <end position="270"/>
    </location>
</feature>
<feature type="transmembrane region" description="Helical" evidence="2">
    <location>
        <begin position="173"/>
        <end position="193"/>
    </location>
</feature>
<dbReference type="Proteomes" id="UP000548582">
    <property type="component" value="Unassembled WGS sequence"/>
</dbReference>
<feature type="transmembrane region" description="Helical" evidence="2">
    <location>
        <begin position="290"/>
        <end position="310"/>
    </location>
</feature>
<accession>A0A848EHB0</accession>